<evidence type="ECO:0000256" key="9">
    <source>
        <dbReference type="ARBA" id="ARBA00022840"/>
    </source>
</evidence>
<evidence type="ECO:0000313" key="13">
    <source>
        <dbReference type="EMBL" id="XFO69032.1"/>
    </source>
</evidence>
<gene>
    <name evidence="13" type="ORF">SPSIL_052600</name>
</gene>
<dbReference type="InterPro" id="IPR007409">
    <property type="entry name" value="Restrct_endonuc_type1_HsdR_N"/>
</dbReference>
<dbReference type="SMART" id="SM00487">
    <property type="entry name" value="DEXDc"/>
    <property type="match status" value="1"/>
</dbReference>
<dbReference type="InterPro" id="IPR014001">
    <property type="entry name" value="Helicase_ATP-bd"/>
</dbReference>
<dbReference type="SUPFAM" id="SSF52540">
    <property type="entry name" value="P-loop containing nucleoside triphosphate hydrolases"/>
    <property type="match status" value="1"/>
</dbReference>
<comment type="catalytic activity">
    <reaction evidence="1 11">
        <text>Endonucleolytic cleavage of DNA to give random double-stranded fragments with terminal 5'-phosphates, ATP is simultaneously hydrolyzed.</text>
        <dbReference type="EC" id="3.1.21.3"/>
    </reaction>
</comment>
<comment type="subunit">
    <text evidence="3 11">The type I restriction/modification system is composed of three polypeptides R, M and S.</text>
</comment>
<evidence type="ECO:0000256" key="5">
    <source>
        <dbReference type="ARBA" id="ARBA00022741"/>
    </source>
</evidence>
<dbReference type="NCBIfam" id="TIGR00348">
    <property type="entry name" value="hsdR"/>
    <property type="match status" value="1"/>
</dbReference>
<protein>
    <recommendedName>
        <fullName evidence="11">Type I restriction enzyme endonuclease subunit</fullName>
        <shortName evidence="11">R protein</shortName>
        <ecNumber evidence="11">3.1.21.3</ecNumber>
    </recommendedName>
    <alternativeName>
        <fullName evidence="11">Type-1 restriction enzyme R protein</fullName>
    </alternativeName>
</protein>
<evidence type="ECO:0000259" key="12">
    <source>
        <dbReference type="PROSITE" id="PS51192"/>
    </source>
</evidence>
<keyword evidence="6 11" id="KW-0680">Restriction system</keyword>
<dbReference type="EC" id="3.1.21.3" evidence="11"/>
<dbReference type="EMBL" id="CP155573">
    <property type="protein sequence ID" value="XFO69032.1"/>
    <property type="molecule type" value="Genomic_DNA"/>
</dbReference>
<sequence length="1033" mass="118897">MSSFEKEKVTQNRVVKLLSDSLGYTYLGDWHDRNNTNIEIDYLKKYLQKEGYSSILINKAVNEFISLAGNQQVTLYDLNKTVYSALRYGIKVRENAAEAPKTVMLINWEQADKNDFYIAEEVTVKGNLPKRPDIVLYVNGIALGVIELKRSTVAVSEGIRQNLDNQKDTFIKHFFGTVGLLMAGNDTEWLAYGVIETSEKYYLSWNEDEKATDQLSKQIALLCRAVEYRLDRNIVSLCEKHRFIEILHDFLVFDRGRKKACRPNQYFGVKAAQIRVNKREGGIIWHTQGSGKSLTMVWLTKWIKENKQDARILVITDREELDEQIEKVYFGVDEKIYRTKSGKDLINKLNEATPILLCSLIHKFGRRGGEVSDKDYDSFIDELKDSLPIGFRPKGDLYVFVDECHRTQSGKLHKAMKAIMPNALFIGFTGTPLMKKDKQSSMEVFGSYIHTYKFDEAVADKVVLDLRYEARNVDQNIVSQEKIDQWFDVKTKGLTNAAKAQLKQRWGTIQKIFSSKSRLNKIASDIYFDMSTKDRLQNGRGNAILVAGSIYEACKYYELFQDMGLRKCAIVTSYSPNIADIKGETVDDDSETENLEKYEIYQKMLGGKDVQTFEKEVKDKFIDEPAQMKLLIVVDKLLTGFDAPSATYLYIDKSMRDHGLFQAICRVNRLDDKDNGEDKEYGFIVDYKDLFKSLEKAVTDYTSEAFDAYDKEDVKGLFKDRISEAKEHLEELMESLHTLCEPIAPPKGTLERQRYFCGVNIEDLDELKENEPKREILYKLTASLIRAYAELAPEMVGAGYTTLRAEDIRKEVEYFKKVRDEIKLASSDYIDLKKYEPDMRHLIDTYISAEESRKVSALDDMSLIELIVSRGVNFVDELPEGIQGNKEAAAETIENNVRRRIIEKTETNPKYFDKMSVLLKELIDERKRAAISYEEYLKKVVELTRKIERPESSVTYPASIKKSKALIALYDNLGHDEELAVKLHNKIVLERQDGWRGDPIKSRCMEGIIYSCIGDNEEEIKRIFKIAESQGEY</sequence>
<dbReference type="PANTHER" id="PTHR30195">
    <property type="entry name" value="TYPE I SITE-SPECIFIC DEOXYRIBONUCLEASE PROTEIN SUBUNIT M AND R"/>
    <property type="match status" value="1"/>
</dbReference>
<dbReference type="PROSITE" id="PS51192">
    <property type="entry name" value="HELICASE_ATP_BIND_1"/>
    <property type="match status" value="1"/>
</dbReference>
<evidence type="ECO:0000256" key="4">
    <source>
        <dbReference type="ARBA" id="ARBA00022722"/>
    </source>
</evidence>
<keyword evidence="8 11" id="KW-0378">Hydrolase</keyword>
<evidence type="ECO:0000256" key="7">
    <source>
        <dbReference type="ARBA" id="ARBA00022759"/>
    </source>
</evidence>
<evidence type="ECO:0000256" key="8">
    <source>
        <dbReference type="ARBA" id="ARBA00022801"/>
    </source>
</evidence>
<dbReference type="RefSeq" id="WP_094604504.1">
    <property type="nucleotide sequence ID" value="NZ_CP155573.1"/>
</dbReference>
<dbReference type="Gene3D" id="3.40.50.300">
    <property type="entry name" value="P-loop containing nucleotide triphosphate hydrolases"/>
    <property type="match status" value="2"/>
</dbReference>
<keyword evidence="7" id="KW-0255">Endonuclease</keyword>
<evidence type="ECO:0000256" key="10">
    <source>
        <dbReference type="ARBA" id="ARBA00023125"/>
    </source>
</evidence>
<keyword evidence="10 11" id="KW-0238">DNA-binding</keyword>
<keyword evidence="5 11" id="KW-0547">Nucleotide-binding</keyword>
<keyword evidence="9 11" id="KW-0067">ATP-binding</keyword>
<evidence type="ECO:0000256" key="1">
    <source>
        <dbReference type="ARBA" id="ARBA00000851"/>
    </source>
</evidence>
<dbReference type="InterPro" id="IPR004473">
    <property type="entry name" value="Restrct_endonuc_typeI_HsdR"/>
</dbReference>
<dbReference type="Gene3D" id="3.90.1570.50">
    <property type="match status" value="1"/>
</dbReference>
<evidence type="ECO:0000256" key="11">
    <source>
        <dbReference type="RuleBase" id="RU364115"/>
    </source>
</evidence>
<dbReference type="InterPro" id="IPR040980">
    <property type="entry name" value="SWI2_SNF2"/>
</dbReference>
<dbReference type="Pfam" id="PF22679">
    <property type="entry name" value="T1R_D3-like"/>
    <property type="match status" value="1"/>
</dbReference>
<comment type="function">
    <text evidence="11">Subunit R is required for both nuclease and ATPase activities, but not for modification.</text>
</comment>
<keyword evidence="14" id="KW-1185">Reference proteome</keyword>
<accession>A0ABZ3ITN5</accession>
<evidence type="ECO:0000313" key="14">
    <source>
        <dbReference type="Proteomes" id="UP000216752"/>
    </source>
</evidence>
<organism evidence="13 14">
    <name type="scientific">Sporomusa silvacetica DSM 10669</name>
    <dbReference type="NCBI Taxonomy" id="1123289"/>
    <lineage>
        <taxon>Bacteria</taxon>
        <taxon>Bacillati</taxon>
        <taxon>Bacillota</taxon>
        <taxon>Negativicutes</taxon>
        <taxon>Selenomonadales</taxon>
        <taxon>Sporomusaceae</taxon>
        <taxon>Sporomusa</taxon>
    </lineage>
</organism>
<dbReference type="Pfam" id="PF18766">
    <property type="entry name" value="SWI2_SNF2"/>
    <property type="match status" value="1"/>
</dbReference>
<dbReference type="Proteomes" id="UP000216752">
    <property type="component" value="Chromosome"/>
</dbReference>
<reference evidence="13" key="1">
    <citation type="submission" date="2024-05" db="EMBL/GenBank/DDBJ databases">
        <title>Isolation and characterization of Sporomusa carbonis sp. nov., a carboxydotrophic hydrogenogen in the genus of Sporomusa isolated from a charcoal burning pile.</title>
        <authorList>
            <person name="Boeer T."/>
            <person name="Rosenbaum F."/>
            <person name="Eysell L."/>
            <person name="Mueller V."/>
            <person name="Daniel R."/>
            <person name="Poehlein A."/>
        </authorList>
    </citation>
    <scope>NUCLEOTIDE SEQUENCE [LARGE SCALE GENOMIC DNA]</scope>
    <source>
        <strain evidence="13">DSM 10669</strain>
    </source>
</reference>
<dbReference type="Pfam" id="PF04313">
    <property type="entry name" value="HSDR_N"/>
    <property type="match status" value="1"/>
</dbReference>
<dbReference type="PANTHER" id="PTHR30195:SF15">
    <property type="entry name" value="TYPE I RESTRICTION ENZYME HINDI ENDONUCLEASE SUBUNIT"/>
    <property type="match status" value="1"/>
</dbReference>
<evidence type="ECO:0000256" key="3">
    <source>
        <dbReference type="ARBA" id="ARBA00011296"/>
    </source>
</evidence>
<comment type="similarity">
    <text evidence="2 11">Belongs to the HsdR family.</text>
</comment>
<keyword evidence="4" id="KW-0540">Nuclease</keyword>
<dbReference type="CDD" id="cd18030">
    <property type="entry name" value="DEXHc_RE_I_HsdR"/>
    <property type="match status" value="1"/>
</dbReference>
<feature type="domain" description="Helicase ATP-binding" evidence="12">
    <location>
        <begin position="273"/>
        <end position="438"/>
    </location>
</feature>
<dbReference type="InterPro" id="IPR055180">
    <property type="entry name" value="HsdR_RecA-like_helicase_dom_2"/>
</dbReference>
<dbReference type="CDD" id="cd22332">
    <property type="entry name" value="HsdR_N"/>
    <property type="match status" value="1"/>
</dbReference>
<name>A0ABZ3ITN5_9FIRM</name>
<dbReference type="CDD" id="cd18800">
    <property type="entry name" value="SF2_C_EcoR124I-like"/>
    <property type="match status" value="1"/>
</dbReference>
<dbReference type="InterPro" id="IPR051268">
    <property type="entry name" value="Type-I_R_enzyme_R_subunit"/>
</dbReference>
<evidence type="ECO:0000256" key="2">
    <source>
        <dbReference type="ARBA" id="ARBA00008598"/>
    </source>
</evidence>
<evidence type="ECO:0000256" key="6">
    <source>
        <dbReference type="ARBA" id="ARBA00022747"/>
    </source>
</evidence>
<dbReference type="InterPro" id="IPR027417">
    <property type="entry name" value="P-loop_NTPase"/>
</dbReference>
<proteinExistence type="inferred from homology"/>